<accession>A0ABD2BCY5</accession>
<evidence type="ECO:0000313" key="1">
    <source>
        <dbReference type="EMBL" id="KAL2730368.1"/>
    </source>
</evidence>
<evidence type="ECO:0000313" key="2">
    <source>
        <dbReference type="Proteomes" id="UP001607303"/>
    </source>
</evidence>
<dbReference type="Proteomes" id="UP001607303">
    <property type="component" value="Unassembled WGS sequence"/>
</dbReference>
<reference evidence="1 2" key="1">
    <citation type="journal article" date="2024" name="Ann. Entomol. Soc. Am.">
        <title>Genomic analyses of the southern and eastern yellowjacket wasps (Hymenoptera: Vespidae) reveal evolutionary signatures of social life.</title>
        <authorList>
            <person name="Catto M.A."/>
            <person name="Caine P.B."/>
            <person name="Orr S.E."/>
            <person name="Hunt B.G."/>
            <person name="Goodisman M.A.D."/>
        </authorList>
    </citation>
    <scope>NUCLEOTIDE SEQUENCE [LARGE SCALE GENOMIC DNA]</scope>
    <source>
        <strain evidence="1">232</strain>
        <tissue evidence="1">Head and thorax</tissue>
    </source>
</reference>
<sequence>MIDKENKVINIVFYIFSRLTINKYYSSNDDHVSTYASKKKEEVTSGLLIRKGIAVSSSHVPKCGMRNTNTIKKKLRDSCCRSVGEGDNKSCRKQFGLFMKLFFLWLHFEACCYYSPVALKPKRSRPRRRARRIQGRKDEIVREIVDVFFQRLSLSSIRH</sequence>
<organism evidence="1 2">
    <name type="scientific">Vespula maculifrons</name>
    <name type="common">Eastern yellow jacket</name>
    <name type="synonym">Wasp</name>
    <dbReference type="NCBI Taxonomy" id="7453"/>
    <lineage>
        <taxon>Eukaryota</taxon>
        <taxon>Metazoa</taxon>
        <taxon>Ecdysozoa</taxon>
        <taxon>Arthropoda</taxon>
        <taxon>Hexapoda</taxon>
        <taxon>Insecta</taxon>
        <taxon>Pterygota</taxon>
        <taxon>Neoptera</taxon>
        <taxon>Endopterygota</taxon>
        <taxon>Hymenoptera</taxon>
        <taxon>Apocrita</taxon>
        <taxon>Aculeata</taxon>
        <taxon>Vespoidea</taxon>
        <taxon>Vespidae</taxon>
        <taxon>Vespinae</taxon>
        <taxon>Vespula</taxon>
    </lineage>
</organism>
<proteinExistence type="predicted"/>
<dbReference type="AlphaFoldDB" id="A0ABD2BCY5"/>
<dbReference type="EMBL" id="JAYRBN010000091">
    <property type="protein sequence ID" value="KAL2730368.1"/>
    <property type="molecule type" value="Genomic_DNA"/>
</dbReference>
<comment type="caution">
    <text evidence="1">The sequence shown here is derived from an EMBL/GenBank/DDBJ whole genome shotgun (WGS) entry which is preliminary data.</text>
</comment>
<keyword evidence="2" id="KW-1185">Reference proteome</keyword>
<protein>
    <submittedName>
        <fullName evidence="1">Uncharacterized protein</fullName>
    </submittedName>
</protein>
<gene>
    <name evidence="1" type="ORF">V1477_016179</name>
</gene>
<name>A0ABD2BCY5_VESMC</name>